<dbReference type="Pfam" id="PF03476">
    <property type="entry name" value="MOSC_N"/>
    <property type="match status" value="1"/>
</dbReference>
<organism evidence="3 4">
    <name type="scientific">Cymbomonas tetramitiformis</name>
    <dbReference type="NCBI Taxonomy" id="36881"/>
    <lineage>
        <taxon>Eukaryota</taxon>
        <taxon>Viridiplantae</taxon>
        <taxon>Chlorophyta</taxon>
        <taxon>Pyramimonadophyceae</taxon>
        <taxon>Pyramimonadales</taxon>
        <taxon>Pyramimonadaceae</taxon>
        <taxon>Cymbomonas</taxon>
    </lineage>
</organism>
<gene>
    <name evidence="3" type="ORF">CYMTET_33113</name>
</gene>
<feature type="region of interest" description="Disordered" evidence="1">
    <location>
        <begin position="121"/>
        <end position="208"/>
    </location>
</feature>
<dbReference type="InterPro" id="IPR015422">
    <property type="entry name" value="PyrdxlP-dep_Trfase_small"/>
</dbReference>
<keyword evidence="4" id="KW-1185">Reference proteome</keyword>
<feature type="domain" description="Molybdenum cofactor sulfurase middle" evidence="2">
    <location>
        <begin position="212"/>
        <end position="289"/>
    </location>
</feature>
<proteinExistence type="predicted"/>
<evidence type="ECO:0000313" key="4">
    <source>
        <dbReference type="Proteomes" id="UP001190700"/>
    </source>
</evidence>
<feature type="region of interest" description="Disordered" evidence="1">
    <location>
        <begin position="304"/>
        <end position="342"/>
    </location>
</feature>
<evidence type="ECO:0000259" key="2">
    <source>
        <dbReference type="Pfam" id="PF03476"/>
    </source>
</evidence>
<feature type="non-terminal residue" evidence="3">
    <location>
        <position position="375"/>
    </location>
</feature>
<evidence type="ECO:0000313" key="3">
    <source>
        <dbReference type="EMBL" id="KAK3257812.1"/>
    </source>
</evidence>
<evidence type="ECO:0000256" key="1">
    <source>
        <dbReference type="SAM" id="MobiDB-lite"/>
    </source>
</evidence>
<name>A0AAE0FDI6_9CHLO</name>
<feature type="compositionally biased region" description="Basic and acidic residues" evidence="1">
    <location>
        <begin position="182"/>
        <end position="192"/>
    </location>
</feature>
<dbReference type="Proteomes" id="UP001190700">
    <property type="component" value="Unassembled WGS sequence"/>
</dbReference>
<dbReference type="AlphaFoldDB" id="A0AAE0FDI6"/>
<accession>A0AAE0FDI6</accession>
<dbReference type="Gene3D" id="3.90.1150.10">
    <property type="entry name" value="Aspartate Aminotransferase, domain 1"/>
    <property type="match status" value="1"/>
</dbReference>
<comment type="caution">
    <text evidence="3">The sequence shown here is derived from an EMBL/GenBank/DDBJ whole genome shotgun (WGS) entry which is preliminary data.</text>
</comment>
<dbReference type="SUPFAM" id="SSF141673">
    <property type="entry name" value="MOSC N-terminal domain-like"/>
    <property type="match status" value="1"/>
</dbReference>
<reference evidence="3 4" key="1">
    <citation type="journal article" date="2015" name="Genome Biol. Evol.">
        <title>Comparative Genomics of a Bacterivorous Green Alga Reveals Evolutionary Causalities and Consequences of Phago-Mixotrophic Mode of Nutrition.</title>
        <authorList>
            <person name="Burns J.A."/>
            <person name="Paasch A."/>
            <person name="Narechania A."/>
            <person name="Kim E."/>
        </authorList>
    </citation>
    <scope>NUCLEOTIDE SEQUENCE [LARGE SCALE GENOMIC DNA]</scope>
    <source>
        <strain evidence="3 4">PLY_AMNH</strain>
    </source>
</reference>
<dbReference type="InterPro" id="IPR005303">
    <property type="entry name" value="MOCOS_middle"/>
</dbReference>
<dbReference type="EMBL" id="LGRX02020084">
    <property type="protein sequence ID" value="KAK3257812.1"/>
    <property type="molecule type" value="Genomic_DNA"/>
</dbReference>
<sequence length="375" mass="38877">MFVDSSDGEGTGGGRMATARQVEVRGGCFCNPGACAMALGLTHEELLRSVEVGHTCWDDNDLLDGRPTGALRASFGYMSTLADLEALLVVIVDFYVKPAWDALADEHAYCPASLDHGAGALGGRGLPEPGSVQGTAVPAEESGRGVLKTAGDGLVGTSGHEEHSGGGTPGTGGGVMAGTARCNDRGALERSGDSASEAPRPAGDSPSRHPILSGIFVYPIKSCAAFAPPHGAWPLGPNGLLFDREWMLVDAAGKALTQKRAPRLTQLRAAIDLRAGRLTVTAPAARGVEPLSLLLFAGGDPSPSGEAAKLRRPGAEAAGGSPQQDRQCGCRPQEALPDQSSEFESDARSMAWFSKVLGVRCQLIRQRAWQRAVGS</sequence>
<feature type="compositionally biased region" description="Gly residues" evidence="1">
    <location>
        <begin position="165"/>
        <end position="176"/>
    </location>
</feature>
<protein>
    <submittedName>
        <fullName evidence="3">Molybdenum cofactor sulfurase</fullName>
    </submittedName>
</protein>